<evidence type="ECO:0000313" key="2">
    <source>
        <dbReference type="Proteomes" id="UP000398217"/>
    </source>
</evidence>
<comment type="caution">
    <text evidence="1">The sequence shown here is derived from an EMBL/GenBank/DDBJ whole genome shotgun (WGS) entry which is preliminary data.</text>
</comment>
<keyword evidence="2" id="KW-1185">Reference proteome</keyword>
<sequence>MKECIQWEYDLFVVQSLKGSLIENKAIQLLKNQLHSFIVNQADGFVDEELRVDLIILKNNIEICGIQVKPNTFNLMRQGIINFNKNANAKWGKPVFYLFYDDVENFTNVQEVISEINKL</sequence>
<organism evidence="1 2">
    <name type="scientific">Capnocytophaga felis</name>
    <dbReference type="NCBI Taxonomy" id="2267611"/>
    <lineage>
        <taxon>Bacteria</taxon>
        <taxon>Pseudomonadati</taxon>
        <taxon>Bacteroidota</taxon>
        <taxon>Flavobacteriia</taxon>
        <taxon>Flavobacteriales</taxon>
        <taxon>Flavobacteriaceae</taxon>
        <taxon>Capnocytophaga</taxon>
    </lineage>
</organism>
<protein>
    <submittedName>
        <fullName evidence="1">Uncharacterized protein</fullName>
    </submittedName>
</protein>
<dbReference type="Proteomes" id="UP000398217">
    <property type="component" value="Unassembled WGS sequence"/>
</dbReference>
<accession>A0A5M4B7L3</accession>
<dbReference type="EMBL" id="BLBC01000005">
    <property type="protein sequence ID" value="GET45583.1"/>
    <property type="molecule type" value="Genomic_DNA"/>
</dbReference>
<dbReference type="AlphaFoldDB" id="A0A5M4B7L3"/>
<name>A0A5M4B7L3_9FLAO</name>
<reference evidence="2" key="1">
    <citation type="journal article" date="2020" name="Int. J. Syst. Evol. Microbiol.">
        <title>Capnocytophaga felis sp. nov. isolated from the feline oral cavity.</title>
        <authorList>
            <person name="Suzuki M."/>
            <person name="Umeda K."/>
            <person name="Kimura M."/>
            <person name="Imaoka K."/>
            <person name="Morikawa S."/>
            <person name="Maeda K."/>
        </authorList>
    </citation>
    <scope>NUCLEOTIDE SEQUENCE [LARGE SCALE GENOMIC DNA]</scope>
    <source>
        <strain evidence="2">KC07070</strain>
    </source>
</reference>
<proteinExistence type="predicted"/>
<dbReference type="OrthoDB" id="9835331at2"/>
<dbReference type="RefSeq" id="WP_155284228.1">
    <property type="nucleotide sequence ID" value="NZ_BLBC01000005.1"/>
</dbReference>
<evidence type="ECO:0000313" key="1">
    <source>
        <dbReference type="EMBL" id="GET45583.1"/>
    </source>
</evidence>
<gene>
    <name evidence="1" type="ORF">RCZ01_08850</name>
</gene>